<comment type="subcellular location">
    <subcellularLocation>
        <location evidence="1">Endoplasmic reticulum membrane</location>
        <topology evidence="1">Multi-pass membrane protein</topology>
    </subcellularLocation>
</comment>
<keyword evidence="9 11" id="KW-0472">Membrane</keyword>
<organism evidence="12 13">
    <name type="scientific">Ciona savignyi</name>
    <name type="common">Pacific transparent sea squirt</name>
    <dbReference type="NCBI Taxonomy" id="51511"/>
    <lineage>
        <taxon>Eukaryota</taxon>
        <taxon>Metazoa</taxon>
        <taxon>Chordata</taxon>
        <taxon>Tunicata</taxon>
        <taxon>Ascidiacea</taxon>
        <taxon>Phlebobranchia</taxon>
        <taxon>Cionidae</taxon>
        <taxon>Ciona</taxon>
    </lineage>
</organism>
<reference evidence="13" key="1">
    <citation type="submission" date="2003-08" db="EMBL/GenBank/DDBJ databases">
        <authorList>
            <person name="Birren B."/>
            <person name="Nusbaum C."/>
            <person name="Abebe A."/>
            <person name="Abouelleil A."/>
            <person name="Adekoya E."/>
            <person name="Ait-zahra M."/>
            <person name="Allen N."/>
            <person name="Allen T."/>
            <person name="An P."/>
            <person name="Anderson M."/>
            <person name="Anderson S."/>
            <person name="Arachchi H."/>
            <person name="Armbruster J."/>
            <person name="Bachantsang P."/>
            <person name="Baldwin J."/>
            <person name="Barry A."/>
            <person name="Bayul T."/>
            <person name="Blitshsteyn B."/>
            <person name="Bloom T."/>
            <person name="Blye J."/>
            <person name="Boguslavskiy L."/>
            <person name="Borowsky M."/>
            <person name="Boukhgalter B."/>
            <person name="Brunache A."/>
            <person name="Butler J."/>
            <person name="Calixte N."/>
            <person name="Calvo S."/>
            <person name="Camarata J."/>
            <person name="Campo K."/>
            <person name="Chang J."/>
            <person name="Cheshatsang Y."/>
            <person name="Citroen M."/>
            <person name="Collymore A."/>
            <person name="Considine T."/>
            <person name="Cook A."/>
            <person name="Cooke P."/>
            <person name="Corum B."/>
            <person name="Cuomo C."/>
            <person name="David R."/>
            <person name="Dawoe T."/>
            <person name="Degray S."/>
            <person name="Dodge S."/>
            <person name="Dooley K."/>
            <person name="Dorje P."/>
            <person name="Dorjee K."/>
            <person name="Dorris L."/>
            <person name="Duffey N."/>
            <person name="Dupes A."/>
            <person name="Elkins T."/>
            <person name="Engels R."/>
            <person name="Erickson J."/>
            <person name="Farina A."/>
            <person name="Faro S."/>
            <person name="Ferreira P."/>
            <person name="Fischer H."/>
            <person name="Fitzgerald M."/>
            <person name="Foley K."/>
            <person name="Gage D."/>
            <person name="Galagan J."/>
            <person name="Gearin G."/>
            <person name="Gnerre S."/>
            <person name="Gnirke A."/>
            <person name="Goyette A."/>
            <person name="Graham J."/>
            <person name="Grandbois E."/>
            <person name="Gyaltsen K."/>
            <person name="Hafez N."/>
            <person name="Hagopian D."/>
            <person name="Hagos B."/>
            <person name="Hall J."/>
            <person name="Hatcher B."/>
            <person name="Heller A."/>
            <person name="Higgins H."/>
            <person name="Honan T."/>
            <person name="Horn A."/>
            <person name="Houde N."/>
            <person name="Hughes L."/>
            <person name="Hulme W."/>
            <person name="Husby E."/>
            <person name="Iliev I."/>
            <person name="Jaffe D."/>
            <person name="Jones C."/>
            <person name="Kamal M."/>
            <person name="Kamat A."/>
            <person name="Kamvysselis M."/>
            <person name="Karlsson E."/>
            <person name="Kells C."/>
            <person name="Kieu A."/>
            <person name="Kisner P."/>
            <person name="Kodira C."/>
            <person name="Kulbokas E."/>
            <person name="Labutti K."/>
            <person name="Lama D."/>
            <person name="Landers T."/>
            <person name="Leger J."/>
            <person name="Levine S."/>
            <person name="Lewis D."/>
            <person name="Lewis T."/>
            <person name="Lindblad-toh K."/>
            <person name="Liu X."/>
            <person name="Lokyitsang T."/>
            <person name="Lokyitsang Y."/>
            <person name="Lucien O."/>
            <person name="Lui A."/>
            <person name="Ma L.J."/>
            <person name="Mabbitt R."/>
            <person name="Macdonald J."/>
            <person name="Maclean C."/>
            <person name="Major J."/>
            <person name="Manning J."/>
            <person name="Marabella R."/>
            <person name="Maru K."/>
            <person name="Matthews C."/>
            <person name="Mauceli E."/>
            <person name="Mccarthy M."/>
            <person name="Mcdonough S."/>
            <person name="Mcghee T."/>
            <person name="Meldrim J."/>
            <person name="Meneus L."/>
            <person name="Mesirov J."/>
            <person name="Mihalev A."/>
            <person name="Mihova T."/>
            <person name="Mikkelsen T."/>
            <person name="Mlenga V."/>
            <person name="Moru K."/>
            <person name="Mozes J."/>
            <person name="Mulrain L."/>
            <person name="Munson G."/>
            <person name="Naylor J."/>
            <person name="Newes C."/>
            <person name="Nguyen C."/>
            <person name="Nguyen N."/>
            <person name="Nguyen T."/>
            <person name="Nicol R."/>
            <person name="Nielsen C."/>
            <person name="Nizzari M."/>
            <person name="Norbu C."/>
            <person name="Norbu N."/>
            <person name="O'donnell P."/>
            <person name="Okoawo O."/>
            <person name="O'leary S."/>
            <person name="Omotosho B."/>
            <person name="O'neill K."/>
            <person name="Osman S."/>
            <person name="Parker S."/>
            <person name="Perrin D."/>
            <person name="Phunkhang P."/>
            <person name="Piqani B."/>
            <person name="Purcell S."/>
            <person name="Rachupka T."/>
            <person name="Ramasamy U."/>
            <person name="Rameau R."/>
            <person name="Ray V."/>
            <person name="Raymond C."/>
            <person name="Retta R."/>
            <person name="Richardson S."/>
            <person name="Rise C."/>
            <person name="Rodriguez J."/>
            <person name="Rogers J."/>
            <person name="Rogov P."/>
            <person name="Rutman M."/>
            <person name="Schupbach R."/>
            <person name="Seaman C."/>
            <person name="Settipalli S."/>
            <person name="Sharpe T."/>
            <person name="Sheridan J."/>
            <person name="Sherpa N."/>
            <person name="Shi J."/>
            <person name="Smirnov S."/>
            <person name="Smith C."/>
            <person name="Sougnez C."/>
            <person name="Spencer B."/>
            <person name="Stalker J."/>
            <person name="Stange-thomann N."/>
            <person name="Stavropoulos S."/>
            <person name="Stetson K."/>
            <person name="Stone C."/>
            <person name="Stone S."/>
            <person name="Stubbs M."/>
            <person name="Talamas J."/>
            <person name="Tchuinga P."/>
            <person name="Tenzing P."/>
            <person name="Tesfaye S."/>
            <person name="Theodore J."/>
            <person name="Thoulutsang Y."/>
            <person name="Topham K."/>
            <person name="Towey S."/>
            <person name="Tsamla T."/>
            <person name="Tsomo N."/>
            <person name="Vallee D."/>
            <person name="Vassiliev H."/>
            <person name="Venkataraman V."/>
            <person name="Vinson J."/>
            <person name="Vo A."/>
            <person name="Wade C."/>
            <person name="Wang S."/>
            <person name="Wangchuk T."/>
            <person name="Wangdi T."/>
            <person name="Whittaker C."/>
            <person name="Wilkinson J."/>
            <person name="Wu Y."/>
            <person name="Wyman D."/>
            <person name="Yadav S."/>
            <person name="Yang S."/>
            <person name="Yang X."/>
            <person name="Yeager S."/>
            <person name="Yee E."/>
            <person name="Young G."/>
            <person name="Zainoun J."/>
            <person name="Zembeck L."/>
            <person name="Zimmer A."/>
            <person name="Zody M."/>
            <person name="Lander E."/>
        </authorList>
    </citation>
    <scope>NUCLEOTIDE SEQUENCE [LARGE SCALE GENOMIC DNA]</scope>
</reference>
<feature type="transmembrane region" description="Helical" evidence="11">
    <location>
        <begin position="389"/>
        <end position="408"/>
    </location>
</feature>
<feature type="transmembrane region" description="Helical" evidence="11">
    <location>
        <begin position="279"/>
        <end position="299"/>
    </location>
</feature>
<protein>
    <recommendedName>
        <fullName evidence="3">dolichyl-P-Man:Man5GlcNAc2-PP-dolichol alpha-1,3-mannosyltransferase</fullName>
        <ecNumber evidence="3">2.4.1.258</ecNumber>
    </recommendedName>
</protein>
<dbReference type="eggNOG" id="KOG2762">
    <property type="taxonomic scope" value="Eukaryota"/>
</dbReference>
<dbReference type="Proteomes" id="UP000007875">
    <property type="component" value="Unassembled WGS sequence"/>
</dbReference>
<evidence type="ECO:0000256" key="5">
    <source>
        <dbReference type="ARBA" id="ARBA00022679"/>
    </source>
</evidence>
<evidence type="ECO:0000256" key="6">
    <source>
        <dbReference type="ARBA" id="ARBA00022692"/>
    </source>
</evidence>
<feature type="transmembrane region" description="Helical" evidence="11">
    <location>
        <begin position="320"/>
        <end position="339"/>
    </location>
</feature>
<feature type="transmembrane region" description="Helical" evidence="11">
    <location>
        <begin position="359"/>
        <end position="377"/>
    </location>
</feature>
<evidence type="ECO:0000256" key="9">
    <source>
        <dbReference type="ARBA" id="ARBA00023136"/>
    </source>
</evidence>
<evidence type="ECO:0000256" key="8">
    <source>
        <dbReference type="ARBA" id="ARBA00022989"/>
    </source>
</evidence>
<keyword evidence="4" id="KW-0328">Glycosyltransferase</keyword>
<comment type="pathway">
    <text evidence="2">Protein modification; protein glycosylation.</text>
</comment>
<dbReference type="HOGENOM" id="CLU_035382_3_0_1"/>
<dbReference type="STRING" id="51511.ENSCSAVP00000003051"/>
<dbReference type="Pfam" id="PF05208">
    <property type="entry name" value="ALG3"/>
    <property type="match status" value="1"/>
</dbReference>
<evidence type="ECO:0000256" key="10">
    <source>
        <dbReference type="ARBA" id="ARBA00049506"/>
    </source>
</evidence>
<comment type="catalytic activity">
    <reaction evidence="10">
        <text>an alpha-D-Man-(1-&gt;2)-alpha-D-Man-(1-&gt;2)-alpha-D-Man-(1-&gt;3)-[alpha-D-Man-(1-&gt;6)]-beta-D-Man-(1-&gt;4)-beta-D-GlcNAc-(1-&gt;4)-alpha-D-GlcNAc-diphospho-di-trans,poly-cis-dolichol + a di-trans,poly-cis-dolichyl beta-D-mannosyl phosphate = an alpha-D-Man-(1-&gt;2)-alpha-D-Man-(1-&gt;2)-alpha-D-Man-(1-&gt;3)-[alpha-D-Man-(1-&gt;3)-alpha-D-Man-(1-&gt;6)]-beta-D-Man-(1-&gt;4)-beta-D-GlcNAc-(1-&gt;4)-alpha-D-GlcNAc-diphospho-di-trans,poly-cis-dolichol + a di-trans,poly-cis-dolichyl phosphate + H(+)</text>
        <dbReference type="Rhea" id="RHEA:29527"/>
        <dbReference type="Rhea" id="RHEA-COMP:19498"/>
        <dbReference type="Rhea" id="RHEA-COMP:19501"/>
        <dbReference type="Rhea" id="RHEA-COMP:19516"/>
        <dbReference type="Rhea" id="RHEA-COMP:19517"/>
        <dbReference type="ChEBI" id="CHEBI:15378"/>
        <dbReference type="ChEBI" id="CHEBI:57683"/>
        <dbReference type="ChEBI" id="CHEBI:58211"/>
        <dbReference type="ChEBI" id="CHEBI:132515"/>
        <dbReference type="ChEBI" id="CHEBI:132516"/>
        <dbReference type="EC" id="2.4.1.258"/>
    </reaction>
    <physiologicalReaction direction="left-to-right" evidence="10">
        <dbReference type="Rhea" id="RHEA:29528"/>
    </physiologicalReaction>
</comment>
<name>H2YCK3_CIOSA</name>
<proteinExistence type="predicted"/>
<accession>H2YCK3</accession>
<dbReference type="GeneTree" id="ENSGT00390000013904"/>
<dbReference type="AlphaFoldDB" id="H2YCK3"/>
<evidence type="ECO:0000256" key="7">
    <source>
        <dbReference type="ARBA" id="ARBA00022824"/>
    </source>
</evidence>
<dbReference type="PANTHER" id="PTHR12646">
    <property type="entry name" value="NOT56 - RELATED"/>
    <property type="match status" value="1"/>
</dbReference>
<evidence type="ECO:0000256" key="2">
    <source>
        <dbReference type="ARBA" id="ARBA00004922"/>
    </source>
</evidence>
<feature type="transmembrane region" description="Helical" evidence="11">
    <location>
        <begin position="89"/>
        <end position="106"/>
    </location>
</feature>
<reference evidence="12" key="2">
    <citation type="submission" date="2025-08" db="UniProtKB">
        <authorList>
            <consortium name="Ensembl"/>
        </authorList>
    </citation>
    <scope>IDENTIFICATION</scope>
</reference>
<keyword evidence="7" id="KW-0256">Endoplasmic reticulum</keyword>
<sequence length="427" mass="49648">MPGINKNKRNITSTVLQKISKEAPQFLTNPQNTWLVGLLMWSVEVVLNLYVINRVKFTEIDWKAYMQEVEGFINGTHDYMQLKGDTGPLVYPAGFVYVYTALYYMTSHGTNVKLGQYIFFLIYLVNLYFVIQIYSKTKKCPPYVIIFMCCTSYRVHSIFVLRLFNDPIAMFGCFSLNLFMDKKWYLGSFFFSFAVSIKMNILLFSPGLLVLLLLENGILKTFLNLTVCAALQVILAIPFLLTNPFGYIVRSFDLSRQFFFVWTVNWRLIPEELFLDRRFHFALLLCHLAVLIAFALKRWCRKAFETIINMFKCILNGKTYHGVVNVIALAMFTSNFIGICFSRSLHYQFYVWYYHTLPFLLWCTPFSSPARLLLFGLIEMCWNTYPSTFLSSLGLHICHICLLLGLWVNKSTALTVPNSDSNKPKLW</sequence>
<evidence type="ECO:0000256" key="4">
    <source>
        <dbReference type="ARBA" id="ARBA00022676"/>
    </source>
</evidence>
<dbReference type="InterPro" id="IPR007873">
    <property type="entry name" value="Glycosyltransferase_ALG3"/>
</dbReference>
<feature type="transmembrane region" description="Helical" evidence="11">
    <location>
        <begin position="112"/>
        <end position="131"/>
    </location>
</feature>
<keyword evidence="13" id="KW-1185">Reference proteome</keyword>
<keyword evidence="5" id="KW-0808">Transferase</keyword>
<evidence type="ECO:0000256" key="11">
    <source>
        <dbReference type="SAM" id="Phobius"/>
    </source>
</evidence>
<dbReference type="Ensembl" id="ENSCSAVT00000003096.1">
    <property type="protein sequence ID" value="ENSCSAVP00000003051.1"/>
    <property type="gene ID" value="ENSCSAVG00000001809.1"/>
</dbReference>
<evidence type="ECO:0000313" key="13">
    <source>
        <dbReference type="Proteomes" id="UP000007875"/>
    </source>
</evidence>
<keyword evidence="8 11" id="KW-1133">Transmembrane helix</keyword>
<feature type="transmembrane region" description="Helical" evidence="11">
    <location>
        <begin position="221"/>
        <end position="241"/>
    </location>
</feature>
<dbReference type="PANTHER" id="PTHR12646:SF0">
    <property type="entry name" value="DOL-P-MAN:MAN(5)GLCNAC(2)-PP-DOL ALPHA-1,3-MANNOSYLTRANSFERASE"/>
    <property type="match status" value="1"/>
</dbReference>
<dbReference type="GO" id="GO:0005789">
    <property type="term" value="C:endoplasmic reticulum membrane"/>
    <property type="evidence" value="ECO:0007669"/>
    <property type="project" value="UniProtKB-SubCell"/>
</dbReference>
<keyword evidence="6 11" id="KW-0812">Transmembrane</keyword>
<evidence type="ECO:0000256" key="3">
    <source>
        <dbReference type="ARBA" id="ARBA00011964"/>
    </source>
</evidence>
<feature type="transmembrane region" description="Helical" evidence="11">
    <location>
        <begin position="184"/>
        <end position="214"/>
    </location>
</feature>
<dbReference type="InParanoid" id="H2YCK3"/>
<evidence type="ECO:0000256" key="1">
    <source>
        <dbReference type="ARBA" id="ARBA00004477"/>
    </source>
</evidence>
<reference evidence="12" key="3">
    <citation type="submission" date="2025-09" db="UniProtKB">
        <authorList>
            <consortium name="Ensembl"/>
        </authorList>
    </citation>
    <scope>IDENTIFICATION</scope>
</reference>
<dbReference type="EC" id="2.4.1.258" evidence="3"/>
<dbReference type="OMA" id="PERYGIH"/>
<evidence type="ECO:0000313" key="12">
    <source>
        <dbReference type="Ensembl" id="ENSCSAVP00000003051.1"/>
    </source>
</evidence>
<dbReference type="GO" id="GO:0052925">
    <property type="term" value="F:dol-P-Man:Man(5)GlcNAc(2)-PP-Dol alpha-1,3-mannosyltransferase activity"/>
    <property type="evidence" value="ECO:0007669"/>
    <property type="project" value="UniProtKB-EC"/>
</dbReference>